<keyword evidence="5" id="KW-0378">Hydrolase</keyword>
<dbReference type="CDD" id="cd07714">
    <property type="entry name" value="RNaseJ_MBL-fold"/>
    <property type="match status" value="1"/>
</dbReference>
<keyword evidence="6" id="KW-0862">Zinc</keyword>
<dbReference type="PANTHER" id="PTHR43694">
    <property type="entry name" value="RIBONUCLEASE J"/>
    <property type="match status" value="1"/>
</dbReference>
<evidence type="ECO:0000256" key="6">
    <source>
        <dbReference type="ARBA" id="ARBA00022833"/>
    </source>
</evidence>
<dbReference type="InterPro" id="IPR011108">
    <property type="entry name" value="RMMBL"/>
</dbReference>
<dbReference type="Pfam" id="PF07521">
    <property type="entry name" value="RMMBL"/>
    <property type="match status" value="1"/>
</dbReference>
<evidence type="ECO:0000256" key="5">
    <source>
        <dbReference type="ARBA" id="ARBA00022801"/>
    </source>
</evidence>
<keyword evidence="2" id="KW-0698">rRNA processing</keyword>
<organism evidence="10 11">
    <name type="scientific">Apilactobacillus apisilvae</name>
    <dbReference type="NCBI Taxonomy" id="2923364"/>
    <lineage>
        <taxon>Bacteria</taxon>
        <taxon>Bacillati</taxon>
        <taxon>Bacillota</taxon>
        <taxon>Bacilli</taxon>
        <taxon>Lactobacillales</taxon>
        <taxon>Lactobacillaceae</taxon>
        <taxon>Apilactobacillus</taxon>
    </lineage>
</organism>
<dbReference type="Gene3D" id="3.40.50.10710">
    <property type="entry name" value="Metallo-hydrolase/oxidoreductase"/>
    <property type="match status" value="1"/>
</dbReference>
<evidence type="ECO:0000313" key="11">
    <source>
        <dbReference type="Proteomes" id="UP000831859"/>
    </source>
</evidence>
<evidence type="ECO:0000259" key="9">
    <source>
        <dbReference type="SMART" id="SM00849"/>
    </source>
</evidence>
<evidence type="ECO:0000256" key="1">
    <source>
        <dbReference type="ARBA" id="ARBA00022490"/>
    </source>
</evidence>
<evidence type="ECO:0000256" key="7">
    <source>
        <dbReference type="ARBA" id="ARBA00022839"/>
    </source>
</evidence>
<keyword evidence="3" id="KW-0540">Nuclease</keyword>
<dbReference type="EMBL" id="CP093362">
    <property type="protein sequence ID" value="UQS85510.1"/>
    <property type="molecule type" value="Genomic_DNA"/>
</dbReference>
<sequence length="574" mass="64402">MKNNIKIIPLGGVRENGKNLYAVEINDGIYILDCGLKYPENGMLGIDVVIPDFSYLEENKDKIVGVFLSNGQDDSIGALPYFLSDFNVPIFGSKLTIELAKNEINDNPKSKSFNDYNVIDPKSEIIFNDVTVSFFKTSYSIPDSMGIVLSTNEGQIVYTGDFKFDPALKGEYKTAYGDIARVGEKKVIALLSDSGNADNPFPMDNELKAERYIFNVLKDNDERIVIAANSSNILRLQQVFNAAAESERKVYIGHDLSKKVITAIELGYLVIPKDDMIIKTAKELNELDKHEIVILETNPVGEPIKVIQRMASQKEKSVNLIPGDVVLIVTTPSPALDNTMAKTRDMVYRADGQVKTVSDDLNISNHASDEDLQMMMDLLNPEYVIPVNGEYMMMDASKKTAIELGIDKNNVFITNKGDVLEYDGNKIHHGNSVDAGNTMIDGIGIGDIGNIVLRDRKVLSEDGIFIVVVTIDRKKKLIISKPKITSRGFIYVKTNKDLMNDASQIVSKTIQSNLDNKEFDWSHLKQAVREQISHFLFDETKRRPVILPVIMEVNQHHRRNKHTSKKNYKNKENK</sequence>
<dbReference type="Gene3D" id="3.10.20.580">
    <property type="match status" value="1"/>
</dbReference>
<dbReference type="Gene3D" id="3.60.15.10">
    <property type="entry name" value="Ribonuclease Z/Hydroxyacylglutathione hydrolase-like"/>
    <property type="match status" value="1"/>
</dbReference>
<proteinExistence type="predicted"/>
<dbReference type="InterPro" id="IPR036866">
    <property type="entry name" value="RibonucZ/Hydroxyglut_hydro"/>
</dbReference>
<name>A0ABY4PIN0_9LACO</name>
<dbReference type="InterPro" id="IPR041636">
    <property type="entry name" value="RNase_J_C"/>
</dbReference>
<protein>
    <submittedName>
        <fullName evidence="10">Ribonuclease J</fullName>
    </submittedName>
</protein>
<dbReference type="NCBIfam" id="TIGR00649">
    <property type="entry name" value="MG423"/>
    <property type="match status" value="1"/>
</dbReference>
<evidence type="ECO:0000256" key="3">
    <source>
        <dbReference type="ARBA" id="ARBA00022722"/>
    </source>
</evidence>
<evidence type="ECO:0000256" key="8">
    <source>
        <dbReference type="ARBA" id="ARBA00022884"/>
    </source>
</evidence>
<evidence type="ECO:0000256" key="2">
    <source>
        <dbReference type="ARBA" id="ARBA00022552"/>
    </source>
</evidence>
<keyword evidence="8" id="KW-0694">RNA-binding</keyword>
<keyword evidence="4" id="KW-0479">Metal-binding</keyword>
<dbReference type="RefSeq" id="WP_249511481.1">
    <property type="nucleotide sequence ID" value="NZ_CP093362.1"/>
</dbReference>
<dbReference type="Pfam" id="PF22505">
    <property type="entry name" value="RNase_J_b_CASP"/>
    <property type="match status" value="1"/>
</dbReference>
<reference evidence="10 11" key="1">
    <citation type="journal article" date="2022" name="Int. J. Syst. Evol. Microbiol.">
        <title>Apilactobacillus apisilvae sp. nov., Nicolia spurrieriana gen. nov. sp. nov., Bombilactobacillus folatiphilus sp. nov. and Bombilactobacillus thymidiniphilus sp. nov., four new lactic acid bacterial isolates from stingless bees Tetragonula carbonaria and Austroplebeia australis.</title>
        <authorList>
            <person name="Oliphant S.A."/>
            <person name="Watson-Haigh N.S."/>
            <person name="Sumby K.M."/>
            <person name="Gardner J."/>
            <person name="Groom S."/>
            <person name="Jiranek V."/>
        </authorList>
    </citation>
    <scope>NUCLEOTIDE SEQUENCE [LARGE SCALE GENOMIC DNA]</scope>
    <source>
        <strain evidence="10 11">SG5_A10</strain>
    </source>
</reference>
<keyword evidence="7" id="KW-0269">Exonuclease</keyword>
<evidence type="ECO:0000313" key="10">
    <source>
        <dbReference type="EMBL" id="UQS85510.1"/>
    </source>
</evidence>
<dbReference type="InterPro" id="IPR004613">
    <property type="entry name" value="RNase_J"/>
</dbReference>
<keyword evidence="1" id="KW-0963">Cytoplasm</keyword>
<gene>
    <name evidence="10" type="ORF">MOO46_02680</name>
</gene>
<accession>A0ABY4PIN0</accession>
<dbReference type="PANTHER" id="PTHR43694:SF4">
    <property type="entry name" value="RIBONUCLEASE J 2"/>
    <property type="match status" value="1"/>
</dbReference>
<dbReference type="SUPFAM" id="SSF56281">
    <property type="entry name" value="Metallo-hydrolase/oxidoreductase"/>
    <property type="match status" value="1"/>
</dbReference>
<dbReference type="Pfam" id="PF00753">
    <property type="entry name" value="Lactamase_B"/>
    <property type="match status" value="1"/>
</dbReference>
<dbReference type="Pfam" id="PF17770">
    <property type="entry name" value="RNase_J_C"/>
    <property type="match status" value="1"/>
</dbReference>
<keyword evidence="11" id="KW-1185">Reference proteome</keyword>
<dbReference type="InterPro" id="IPR042173">
    <property type="entry name" value="RNase_J_2"/>
</dbReference>
<dbReference type="InterPro" id="IPR055132">
    <property type="entry name" value="RNase_J_b_CASP"/>
</dbReference>
<dbReference type="InterPro" id="IPR001279">
    <property type="entry name" value="Metallo-B-lactamas"/>
</dbReference>
<evidence type="ECO:0000256" key="4">
    <source>
        <dbReference type="ARBA" id="ARBA00022723"/>
    </source>
</evidence>
<dbReference type="Proteomes" id="UP000831859">
    <property type="component" value="Chromosome"/>
</dbReference>
<feature type="domain" description="Metallo-beta-lactamase" evidence="9">
    <location>
        <begin position="17"/>
        <end position="204"/>
    </location>
</feature>
<dbReference type="SMART" id="SM00849">
    <property type="entry name" value="Lactamase_B"/>
    <property type="match status" value="1"/>
</dbReference>